<name>A0AAD5XAM2_9FUNG</name>
<dbReference type="AlphaFoldDB" id="A0AAD5XAM2"/>
<gene>
    <name evidence="2" type="ORF">HK100_010664</name>
</gene>
<accession>A0AAD5XAM2</accession>
<proteinExistence type="predicted"/>
<dbReference type="EMBL" id="JADGJH010005974">
    <property type="protein sequence ID" value="KAJ3078598.1"/>
    <property type="molecule type" value="Genomic_DNA"/>
</dbReference>
<feature type="region of interest" description="Disordered" evidence="1">
    <location>
        <begin position="238"/>
        <end position="261"/>
    </location>
</feature>
<feature type="non-terminal residue" evidence="2">
    <location>
        <position position="261"/>
    </location>
</feature>
<evidence type="ECO:0000313" key="2">
    <source>
        <dbReference type="EMBL" id="KAJ3078598.1"/>
    </source>
</evidence>
<evidence type="ECO:0000313" key="3">
    <source>
        <dbReference type="Proteomes" id="UP001211907"/>
    </source>
</evidence>
<sequence length="261" mass="29961">MDEFRIVTKHIRTYIPEFRNPGDILVTPEFSPKRLTEKVRSRNLVDWPNPNDENDEIDVITLNIPETRVGVIEKIKSIYEWNFFEVKIRKLFVGGRLSDFTEGRLNEMLKNQWDAKQNNSNAADLFELWVRETQPIVSLQVQSNAVIKVTEPNNTKSILRFAEPVQEFKKFQTVVSAQLDFDLGKSANMFHNDQQIDTDKDVVNLFASPNGGGSINIDELLPDENLDKNAITVQVRLNSENSETPQEPIYPTPPDDQVESD</sequence>
<reference evidence="2" key="1">
    <citation type="submission" date="2020-05" db="EMBL/GenBank/DDBJ databases">
        <title>Phylogenomic resolution of chytrid fungi.</title>
        <authorList>
            <person name="Stajich J.E."/>
            <person name="Amses K."/>
            <person name="Simmons R."/>
            <person name="Seto K."/>
            <person name="Myers J."/>
            <person name="Bonds A."/>
            <person name="Quandt C.A."/>
            <person name="Barry K."/>
            <person name="Liu P."/>
            <person name="Grigoriev I."/>
            <person name="Longcore J.E."/>
            <person name="James T.Y."/>
        </authorList>
    </citation>
    <scope>NUCLEOTIDE SEQUENCE</scope>
    <source>
        <strain evidence="2">JEL0513</strain>
    </source>
</reference>
<organism evidence="2 3">
    <name type="scientific">Physocladia obscura</name>
    <dbReference type="NCBI Taxonomy" id="109957"/>
    <lineage>
        <taxon>Eukaryota</taxon>
        <taxon>Fungi</taxon>
        <taxon>Fungi incertae sedis</taxon>
        <taxon>Chytridiomycota</taxon>
        <taxon>Chytridiomycota incertae sedis</taxon>
        <taxon>Chytridiomycetes</taxon>
        <taxon>Chytridiales</taxon>
        <taxon>Chytriomycetaceae</taxon>
        <taxon>Physocladia</taxon>
    </lineage>
</organism>
<protein>
    <submittedName>
        <fullName evidence="2">Uncharacterized protein</fullName>
    </submittedName>
</protein>
<comment type="caution">
    <text evidence="2">The sequence shown here is derived from an EMBL/GenBank/DDBJ whole genome shotgun (WGS) entry which is preliminary data.</text>
</comment>
<keyword evidence="3" id="KW-1185">Reference proteome</keyword>
<dbReference type="Proteomes" id="UP001211907">
    <property type="component" value="Unassembled WGS sequence"/>
</dbReference>
<evidence type="ECO:0000256" key="1">
    <source>
        <dbReference type="SAM" id="MobiDB-lite"/>
    </source>
</evidence>